<sequence>MTGRKNGKPPQIAILGWGSLIWDVRPEFDRYHDEWLPDGPVLPLEFSRISESRKGALTLVIDSQHGAPCRVAYSLSARSAPDDAIADLRCREGTVMRRMGFYFRDGSRTCVPPVPETMAAWAADKGYDVVVWTGLPSNFRDETGREFSVAEAISHLQSLTKDGRSMAATYVWNAPDLIQTPLRAALQIEPWFPAPAIASDAVQPNVTGCNDEQPI</sequence>
<dbReference type="OrthoDB" id="262743at2"/>
<dbReference type="AlphaFoldDB" id="A0A0A0HMK7"/>
<organism evidence="1 2">
    <name type="scientific">Roseovarius mucosus DSM 17069</name>
    <dbReference type="NCBI Taxonomy" id="1288298"/>
    <lineage>
        <taxon>Bacteria</taxon>
        <taxon>Pseudomonadati</taxon>
        <taxon>Pseudomonadota</taxon>
        <taxon>Alphaproteobacteria</taxon>
        <taxon>Rhodobacterales</taxon>
        <taxon>Roseobacteraceae</taxon>
        <taxon>Roseovarius</taxon>
    </lineage>
</organism>
<dbReference type="Proteomes" id="UP000030021">
    <property type="component" value="Unassembled WGS sequence"/>
</dbReference>
<protein>
    <submittedName>
        <fullName evidence="1">Uncharacterized protein</fullName>
    </submittedName>
</protein>
<dbReference type="RefSeq" id="WP_102105906.1">
    <property type="nucleotide sequence ID" value="NZ_KN293978.2"/>
</dbReference>
<gene>
    <name evidence="1" type="ORF">rosmuc_01650</name>
</gene>
<evidence type="ECO:0000313" key="1">
    <source>
        <dbReference type="EMBL" id="KGM88420.1"/>
    </source>
</evidence>
<comment type="caution">
    <text evidence="1">The sequence shown here is derived from an EMBL/GenBank/DDBJ whole genome shotgun (WGS) entry which is preliminary data.</text>
</comment>
<proteinExistence type="predicted"/>
<reference evidence="1 2" key="1">
    <citation type="submission" date="2013-01" db="EMBL/GenBank/DDBJ databases">
        <authorList>
            <person name="Fiebig A."/>
            <person name="Goeker M."/>
            <person name="Klenk H.-P.P."/>
        </authorList>
    </citation>
    <scope>NUCLEOTIDE SEQUENCE [LARGE SCALE GENOMIC DNA]</scope>
    <source>
        <strain evidence="1 2">DSM 17069</strain>
    </source>
</reference>
<evidence type="ECO:0000313" key="2">
    <source>
        <dbReference type="Proteomes" id="UP000030021"/>
    </source>
</evidence>
<dbReference type="eggNOG" id="ENOG503118T">
    <property type="taxonomic scope" value="Bacteria"/>
</dbReference>
<name>A0A0A0HMK7_9RHOB</name>
<dbReference type="HOGENOM" id="CLU_114891_0_0_5"/>
<accession>A0A0A0HMK7</accession>
<dbReference type="EMBL" id="AONH01000008">
    <property type="protein sequence ID" value="KGM88420.1"/>
    <property type="molecule type" value="Genomic_DNA"/>
</dbReference>